<name>A0AAE0GG05_9CHLO</name>
<dbReference type="PANTHER" id="PTHR36220:SF1">
    <property type="entry name" value="GAMMA TUBULIN COMPLEX COMPONENT C-TERMINAL DOMAIN-CONTAINING PROTEIN"/>
    <property type="match status" value="1"/>
</dbReference>
<sequence length="501" mass="52433">MVVLSRACLHLILVFSLTTSTAYITARNSDQKVIAATPEAHAEFGWASEVLGNVAAFSVDRSQPQPGTVVVFRKDGSQDTASQWSQEATLQGTAPRTDSFGHSLALFEARGTLRMAASAWAVNQVHVFVCSSPSSSSTFGSWTLSATLTSQDSASGDFFGRYVAFGANLVAVGAYKHDGGMGAVYVFHRSSGSETWYLEAKLQPADVQANDNFGVAVALKDEAVLVGAYCGVEKSCPGAAYVFRRSAAQATPGGAWSQEARLVQSGGEGQTGDAYGHGVALETDLAVVGAPWVDSKTGVVFVYTRATETGQWGSERALIPTSAQPGSLFGRIPQVEGQTIVAGSDVQGLLNTPGYVHVWRLVNDAWVETYTLVAVDGASGDAGGHHVSLSGNTVVSAAYHAFVDGLAQAGAGYIFNLPSVQAAPTTSRIESPTQSPTTSRNESPTRSPTVGRIESPTQNPTTAPSQSVSSTSTRVSSNSNVPMKRAASLAILFQILCHVLL</sequence>
<protein>
    <submittedName>
        <fullName evidence="4">Uncharacterized protein</fullName>
    </submittedName>
</protein>
<comment type="caution">
    <text evidence="4">The sequence shown here is derived from an EMBL/GenBank/DDBJ whole genome shotgun (WGS) entry which is preliminary data.</text>
</comment>
<evidence type="ECO:0000256" key="1">
    <source>
        <dbReference type="ARBA" id="ARBA00022729"/>
    </source>
</evidence>
<keyword evidence="5" id="KW-1185">Reference proteome</keyword>
<dbReference type="Pfam" id="PF14312">
    <property type="entry name" value="FG-GAP_2"/>
    <property type="match status" value="4"/>
</dbReference>
<feature type="region of interest" description="Disordered" evidence="2">
    <location>
        <begin position="424"/>
        <end position="480"/>
    </location>
</feature>
<evidence type="ECO:0000256" key="2">
    <source>
        <dbReference type="SAM" id="MobiDB-lite"/>
    </source>
</evidence>
<dbReference type="InterPro" id="IPR013517">
    <property type="entry name" value="FG-GAP"/>
</dbReference>
<organism evidence="4 5">
    <name type="scientific">Cymbomonas tetramitiformis</name>
    <dbReference type="NCBI Taxonomy" id="36881"/>
    <lineage>
        <taxon>Eukaryota</taxon>
        <taxon>Viridiplantae</taxon>
        <taxon>Chlorophyta</taxon>
        <taxon>Pyramimonadophyceae</taxon>
        <taxon>Pyramimonadales</taxon>
        <taxon>Pyramimonadaceae</taxon>
        <taxon>Cymbomonas</taxon>
    </lineage>
</organism>
<dbReference type="AlphaFoldDB" id="A0AAE0GG05"/>
<accession>A0AAE0GG05</accession>
<proteinExistence type="predicted"/>
<feature type="chain" id="PRO_5042253714" evidence="3">
    <location>
        <begin position="23"/>
        <end position="501"/>
    </location>
</feature>
<gene>
    <name evidence="4" type="ORF">CYMTET_14595</name>
</gene>
<dbReference type="InterPro" id="IPR028994">
    <property type="entry name" value="Integrin_alpha_N"/>
</dbReference>
<evidence type="ECO:0000313" key="4">
    <source>
        <dbReference type="EMBL" id="KAK3277387.1"/>
    </source>
</evidence>
<dbReference type="EMBL" id="LGRX02006124">
    <property type="protein sequence ID" value="KAK3277387.1"/>
    <property type="molecule type" value="Genomic_DNA"/>
</dbReference>
<reference evidence="4 5" key="1">
    <citation type="journal article" date="2015" name="Genome Biol. Evol.">
        <title>Comparative Genomics of a Bacterivorous Green Alga Reveals Evolutionary Causalities and Consequences of Phago-Mixotrophic Mode of Nutrition.</title>
        <authorList>
            <person name="Burns J.A."/>
            <person name="Paasch A."/>
            <person name="Narechania A."/>
            <person name="Kim E."/>
        </authorList>
    </citation>
    <scope>NUCLEOTIDE SEQUENCE [LARGE SCALE GENOMIC DNA]</scope>
    <source>
        <strain evidence="4 5">PLY_AMNH</strain>
    </source>
</reference>
<dbReference type="Gene3D" id="2.130.10.130">
    <property type="entry name" value="Integrin alpha, N-terminal"/>
    <property type="match status" value="1"/>
</dbReference>
<feature type="compositionally biased region" description="Polar residues" evidence="2">
    <location>
        <begin position="424"/>
        <end position="448"/>
    </location>
</feature>
<feature type="signal peptide" evidence="3">
    <location>
        <begin position="1"/>
        <end position="22"/>
    </location>
</feature>
<keyword evidence="1 3" id="KW-0732">Signal</keyword>
<evidence type="ECO:0000256" key="3">
    <source>
        <dbReference type="SAM" id="SignalP"/>
    </source>
</evidence>
<dbReference type="Proteomes" id="UP001190700">
    <property type="component" value="Unassembled WGS sequence"/>
</dbReference>
<feature type="compositionally biased region" description="Low complexity" evidence="2">
    <location>
        <begin position="460"/>
        <end position="480"/>
    </location>
</feature>
<evidence type="ECO:0000313" key="5">
    <source>
        <dbReference type="Proteomes" id="UP001190700"/>
    </source>
</evidence>
<dbReference type="PANTHER" id="PTHR36220">
    <property type="entry name" value="UNNAMED PRODUCT"/>
    <property type="match status" value="1"/>
</dbReference>